<evidence type="ECO:0000256" key="7">
    <source>
        <dbReference type="ARBA" id="ARBA00024867"/>
    </source>
</evidence>
<dbReference type="FunFam" id="1.10.10.10:FF:000018">
    <property type="entry name" value="DNA-binding response regulator ResD"/>
    <property type="match status" value="1"/>
</dbReference>
<dbReference type="SMART" id="SM00862">
    <property type="entry name" value="Trans_reg_C"/>
    <property type="match status" value="1"/>
</dbReference>
<evidence type="ECO:0000313" key="12">
    <source>
        <dbReference type="EMBL" id="SCJ89205.1"/>
    </source>
</evidence>
<dbReference type="PROSITE" id="PS51755">
    <property type="entry name" value="OMPR_PHOB"/>
    <property type="match status" value="1"/>
</dbReference>
<evidence type="ECO:0000256" key="8">
    <source>
        <dbReference type="PROSITE-ProRule" id="PRU00169"/>
    </source>
</evidence>
<feature type="DNA-binding region" description="OmpR/PhoB-type" evidence="9">
    <location>
        <begin position="130"/>
        <end position="229"/>
    </location>
</feature>
<dbReference type="Pfam" id="PF00486">
    <property type="entry name" value="Trans_reg_C"/>
    <property type="match status" value="1"/>
</dbReference>
<dbReference type="GO" id="GO:0005829">
    <property type="term" value="C:cytosol"/>
    <property type="evidence" value="ECO:0007669"/>
    <property type="project" value="TreeGrafter"/>
</dbReference>
<dbReference type="PANTHER" id="PTHR48111:SF54">
    <property type="entry name" value="STAGE 0 SPORULATION PROTEIN A HOMOLOG"/>
    <property type="match status" value="1"/>
</dbReference>
<dbReference type="EMBL" id="FMHG01000003">
    <property type="protein sequence ID" value="SCJ89205.1"/>
    <property type="molecule type" value="Genomic_DNA"/>
</dbReference>
<comment type="function">
    <text evidence="7">May play the central regulatory role in sporulation. It may be an element of the effector pathway responsible for the activation of sporulation genes in response to nutritional stress. Spo0A may act in concert with spo0H (a sigma factor) to control the expression of some genes that are critical to the sporulation process.</text>
</comment>
<dbReference type="SUPFAM" id="SSF52172">
    <property type="entry name" value="CheY-like"/>
    <property type="match status" value="1"/>
</dbReference>
<dbReference type="CDD" id="cd00383">
    <property type="entry name" value="trans_reg_C"/>
    <property type="match status" value="1"/>
</dbReference>
<dbReference type="Gene3D" id="3.40.50.2300">
    <property type="match status" value="1"/>
</dbReference>
<dbReference type="InterPro" id="IPR039420">
    <property type="entry name" value="WalR-like"/>
</dbReference>
<dbReference type="CDD" id="cd17574">
    <property type="entry name" value="REC_OmpR"/>
    <property type="match status" value="1"/>
</dbReference>
<evidence type="ECO:0000256" key="3">
    <source>
        <dbReference type="ARBA" id="ARBA00023012"/>
    </source>
</evidence>
<evidence type="ECO:0000256" key="2">
    <source>
        <dbReference type="ARBA" id="ARBA00022553"/>
    </source>
</evidence>
<evidence type="ECO:0000256" key="6">
    <source>
        <dbReference type="ARBA" id="ARBA00023163"/>
    </source>
</evidence>
<evidence type="ECO:0000256" key="1">
    <source>
        <dbReference type="ARBA" id="ARBA00018672"/>
    </source>
</evidence>
<dbReference type="InterPro" id="IPR011006">
    <property type="entry name" value="CheY-like_superfamily"/>
</dbReference>
<evidence type="ECO:0000256" key="9">
    <source>
        <dbReference type="PROSITE-ProRule" id="PRU01091"/>
    </source>
</evidence>
<dbReference type="PROSITE" id="PS50110">
    <property type="entry name" value="RESPONSE_REGULATORY"/>
    <property type="match status" value="1"/>
</dbReference>
<gene>
    <name evidence="12" type="primary">regX3</name>
    <name evidence="12" type="ORF">SAMEA3545359_02596</name>
</gene>
<dbReference type="PANTHER" id="PTHR48111">
    <property type="entry name" value="REGULATOR OF RPOS"/>
    <property type="match status" value="1"/>
</dbReference>
<dbReference type="GO" id="GO:0000156">
    <property type="term" value="F:phosphorelay response regulator activity"/>
    <property type="evidence" value="ECO:0007669"/>
    <property type="project" value="TreeGrafter"/>
</dbReference>
<protein>
    <recommendedName>
        <fullName evidence="1">Stage 0 sporulation protein A homolog</fullName>
    </recommendedName>
</protein>
<feature type="domain" description="OmpR/PhoB-type" evidence="11">
    <location>
        <begin position="130"/>
        <end position="229"/>
    </location>
</feature>
<dbReference type="AlphaFoldDB" id="A0A1C6K5I8"/>
<proteinExistence type="predicted"/>
<dbReference type="GO" id="GO:0000976">
    <property type="term" value="F:transcription cis-regulatory region binding"/>
    <property type="evidence" value="ECO:0007669"/>
    <property type="project" value="TreeGrafter"/>
</dbReference>
<reference evidence="12" key="1">
    <citation type="submission" date="2015-09" db="EMBL/GenBank/DDBJ databases">
        <authorList>
            <consortium name="Pathogen Informatics"/>
        </authorList>
    </citation>
    <scope>NUCLEOTIDE SEQUENCE</scope>
    <source>
        <strain evidence="12">2789STDY5834896</strain>
    </source>
</reference>
<name>A0A1C6K5I8_9FIRM</name>
<dbReference type="InterPro" id="IPR001789">
    <property type="entry name" value="Sig_transdc_resp-reg_receiver"/>
</dbReference>
<organism evidence="12">
    <name type="scientific">uncultured Anaerotruncus sp</name>
    <dbReference type="NCBI Taxonomy" id="905011"/>
    <lineage>
        <taxon>Bacteria</taxon>
        <taxon>Bacillati</taxon>
        <taxon>Bacillota</taxon>
        <taxon>Clostridia</taxon>
        <taxon>Eubacteriales</taxon>
        <taxon>Oscillospiraceae</taxon>
        <taxon>Anaerotruncus</taxon>
        <taxon>environmental samples</taxon>
    </lineage>
</organism>
<dbReference type="SUPFAM" id="SSF46894">
    <property type="entry name" value="C-terminal effector domain of the bipartite response regulators"/>
    <property type="match status" value="1"/>
</dbReference>
<keyword evidence="6" id="KW-0804">Transcription</keyword>
<evidence type="ECO:0000259" key="10">
    <source>
        <dbReference type="PROSITE" id="PS50110"/>
    </source>
</evidence>
<keyword evidence="2 8" id="KW-0597">Phosphoprotein</keyword>
<sequence length="229" mass="25881">MKRILVVEDEESIRELICLNLEKTGFTVLGAGTGEEAVEIFTREGSSIDVILLDIMLPGISGLQVCKQVRQLSSTVGIIMLTAKTQEMDKISGLMLGADDYVTKPFSVSELMARVDAIYRRVAMSGGGQTSTLHYGPFEMNLKSRVLRKNGDPVELTQVEYQIMELFLKNPDTVLDRMEILKSIWGENYYGDDKIIDVNIRRLRMKIEEEPSRPRHITTVWGVGYRFKA</sequence>
<evidence type="ECO:0000259" key="11">
    <source>
        <dbReference type="PROSITE" id="PS51755"/>
    </source>
</evidence>
<keyword evidence="5 9" id="KW-0238">DNA-binding</keyword>
<dbReference type="GO" id="GO:0032993">
    <property type="term" value="C:protein-DNA complex"/>
    <property type="evidence" value="ECO:0007669"/>
    <property type="project" value="TreeGrafter"/>
</dbReference>
<dbReference type="Pfam" id="PF00072">
    <property type="entry name" value="Response_reg"/>
    <property type="match status" value="1"/>
</dbReference>
<evidence type="ECO:0000256" key="5">
    <source>
        <dbReference type="ARBA" id="ARBA00023125"/>
    </source>
</evidence>
<accession>A0A1C6K5I8</accession>
<dbReference type="FunFam" id="3.40.50.2300:FF:000001">
    <property type="entry name" value="DNA-binding response regulator PhoB"/>
    <property type="match status" value="1"/>
</dbReference>
<dbReference type="Gene3D" id="6.10.250.690">
    <property type="match status" value="1"/>
</dbReference>
<dbReference type="GO" id="GO:0006355">
    <property type="term" value="P:regulation of DNA-templated transcription"/>
    <property type="evidence" value="ECO:0007669"/>
    <property type="project" value="InterPro"/>
</dbReference>
<keyword evidence="4" id="KW-0805">Transcription regulation</keyword>
<dbReference type="SMART" id="SM00448">
    <property type="entry name" value="REC"/>
    <property type="match status" value="1"/>
</dbReference>
<dbReference type="Gene3D" id="1.10.10.10">
    <property type="entry name" value="Winged helix-like DNA-binding domain superfamily/Winged helix DNA-binding domain"/>
    <property type="match status" value="1"/>
</dbReference>
<feature type="modified residue" description="4-aspartylphosphate" evidence="8">
    <location>
        <position position="54"/>
    </location>
</feature>
<dbReference type="InterPro" id="IPR001867">
    <property type="entry name" value="OmpR/PhoB-type_DNA-bd"/>
</dbReference>
<dbReference type="InterPro" id="IPR016032">
    <property type="entry name" value="Sig_transdc_resp-reg_C-effctor"/>
</dbReference>
<dbReference type="InterPro" id="IPR036388">
    <property type="entry name" value="WH-like_DNA-bd_sf"/>
</dbReference>
<feature type="domain" description="Response regulatory" evidence="10">
    <location>
        <begin position="3"/>
        <end position="119"/>
    </location>
</feature>
<keyword evidence="3" id="KW-0902">Two-component regulatory system</keyword>
<evidence type="ECO:0000256" key="4">
    <source>
        <dbReference type="ARBA" id="ARBA00023015"/>
    </source>
</evidence>